<dbReference type="RefSeq" id="WP_153773111.1">
    <property type="nucleotide sequence ID" value="NZ_JAYFUI010000075.1"/>
</dbReference>
<feature type="domain" description="Phage tail assembly chaperone-like" evidence="2">
    <location>
        <begin position="69"/>
        <end position="135"/>
    </location>
</feature>
<evidence type="ECO:0000313" key="4">
    <source>
        <dbReference type="Proteomes" id="UP001302573"/>
    </source>
</evidence>
<feature type="region of interest" description="Disordered" evidence="1">
    <location>
        <begin position="121"/>
        <end position="145"/>
    </location>
</feature>
<dbReference type="Pfam" id="PF16778">
    <property type="entry name" value="Phage_tail_APC"/>
    <property type="match status" value="1"/>
</dbReference>
<sequence>MKRYYSKTTGTTYLEGIHADIPMDAVTISEDMFRAIICNPPPDKLRAHDQHGLPVLVDPPAPTLEQSSNAERLWRNLQLQTSQWLVARHVEQQELNLAPTLTPSQFAELLRYRQALREWPESEGFPDDSLRPLTPSFVESESAAS</sequence>
<proteinExistence type="predicted"/>
<reference evidence="3 4" key="1">
    <citation type="submission" date="2023-12" db="EMBL/GenBank/DDBJ databases">
        <title>Pseudomonas machongensis sp. nov., isolated from wilted pepper plants (Capsicum annuum).</title>
        <authorList>
            <person name="Qiu M."/>
            <person name="Li Y."/>
            <person name="Liu Q."/>
            <person name="Zhang X."/>
            <person name="Huang Y."/>
            <person name="Guo R."/>
            <person name="Hu M."/>
            <person name="Zhou J."/>
            <person name="Zhou X."/>
        </authorList>
    </citation>
    <scope>NUCLEOTIDE SEQUENCE [LARGE SCALE GENOMIC DNA]</scope>
    <source>
        <strain evidence="3 4">MH2</strain>
    </source>
</reference>
<name>A0ABU5VDX3_9PSED</name>
<evidence type="ECO:0000256" key="1">
    <source>
        <dbReference type="SAM" id="MobiDB-lite"/>
    </source>
</evidence>
<keyword evidence="4" id="KW-1185">Reference proteome</keyword>
<evidence type="ECO:0000313" key="3">
    <source>
        <dbReference type="EMBL" id="MEA5671192.1"/>
    </source>
</evidence>
<evidence type="ECO:0000259" key="2">
    <source>
        <dbReference type="Pfam" id="PF16778"/>
    </source>
</evidence>
<dbReference type="InterPro" id="IPR031893">
    <property type="entry name" value="Phage_tail_APC"/>
</dbReference>
<dbReference type="EMBL" id="JAYFUI010000075">
    <property type="protein sequence ID" value="MEA5671192.1"/>
    <property type="molecule type" value="Genomic_DNA"/>
</dbReference>
<gene>
    <name evidence="3" type="ORF">VA602_07530</name>
</gene>
<protein>
    <submittedName>
        <fullName evidence="3">Phage tail assembly chaperone</fullName>
    </submittedName>
</protein>
<comment type="caution">
    <text evidence="3">The sequence shown here is derived from an EMBL/GenBank/DDBJ whole genome shotgun (WGS) entry which is preliminary data.</text>
</comment>
<organism evidence="3 4">
    <name type="scientific">Pseudomonas machongensis</name>
    <dbReference type="NCBI Taxonomy" id="3110229"/>
    <lineage>
        <taxon>Bacteria</taxon>
        <taxon>Pseudomonadati</taxon>
        <taxon>Pseudomonadota</taxon>
        <taxon>Gammaproteobacteria</taxon>
        <taxon>Pseudomonadales</taxon>
        <taxon>Pseudomonadaceae</taxon>
        <taxon>Pseudomonas</taxon>
    </lineage>
</organism>
<dbReference type="Proteomes" id="UP001302573">
    <property type="component" value="Unassembled WGS sequence"/>
</dbReference>
<accession>A0ABU5VDX3</accession>